<gene>
    <name evidence="1" type="ORF">IFJ97_05105</name>
</gene>
<accession>A0A8J6YBW0</accession>
<dbReference type="Proteomes" id="UP000598633">
    <property type="component" value="Unassembled WGS sequence"/>
</dbReference>
<dbReference type="GO" id="GO:0051539">
    <property type="term" value="F:4 iron, 4 sulfur cluster binding"/>
    <property type="evidence" value="ECO:0007669"/>
    <property type="project" value="TreeGrafter"/>
</dbReference>
<sequence length="79" mass="8383">MKPEAPLRNVVSGPDAGTGAGLYIHVPFCTSVCPYCDFAVTIAGEERRNAWVDGIVREATMYADIGLTFDTVYLGGGTP</sequence>
<name>A0A8J6YBW0_9BACT</name>
<dbReference type="GO" id="GO:0003824">
    <property type="term" value="F:catalytic activity"/>
    <property type="evidence" value="ECO:0007669"/>
    <property type="project" value="InterPro"/>
</dbReference>
<proteinExistence type="predicted"/>
<dbReference type="InterPro" id="IPR058240">
    <property type="entry name" value="rSAM_sf"/>
</dbReference>
<protein>
    <submittedName>
        <fullName evidence="1">Coproporphyrinogen III oxidase</fullName>
    </submittedName>
</protein>
<dbReference type="SFLD" id="SFLDS00029">
    <property type="entry name" value="Radical_SAM"/>
    <property type="match status" value="1"/>
</dbReference>
<reference evidence="1 2" key="1">
    <citation type="submission" date="2020-08" db="EMBL/GenBank/DDBJ databases">
        <title>Acidobacteriota in marine sediments use diverse sulfur dissimilation pathways.</title>
        <authorList>
            <person name="Wasmund K."/>
        </authorList>
    </citation>
    <scope>NUCLEOTIDE SEQUENCE [LARGE SCALE GENOMIC DNA]</scope>
    <source>
        <strain evidence="1">MAG AM3-A</strain>
    </source>
</reference>
<dbReference type="EMBL" id="JACXWA010000084">
    <property type="protein sequence ID" value="MBD3870721.1"/>
    <property type="molecule type" value="Genomic_DNA"/>
</dbReference>
<dbReference type="PANTHER" id="PTHR13932:SF5">
    <property type="entry name" value="RADICAL S-ADENOSYL METHIONINE DOMAIN-CONTAINING PROTEIN 1, MITOCHONDRIAL"/>
    <property type="match status" value="1"/>
</dbReference>
<dbReference type="AlphaFoldDB" id="A0A8J6YBW0"/>
<dbReference type="PANTHER" id="PTHR13932">
    <property type="entry name" value="COPROPORPHYRINIGEN III OXIDASE"/>
    <property type="match status" value="1"/>
</dbReference>
<dbReference type="GO" id="GO:0005737">
    <property type="term" value="C:cytoplasm"/>
    <property type="evidence" value="ECO:0007669"/>
    <property type="project" value="TreeGrafter"/>
</dbReference>
<dbReference type="InterPro" id="IPR007197">
    <property type="entry name" value="rSAM"/>
</dbReference>
<dbReference type="InterPro" id="IPR034505">
    <property type="entry name" value="Coproporphyrinogen-III_oxidase"/>
</dbReference>
<evidence type="ECO:0000313" key="1">
    <source>
        <dbReference type="EMBL" id="MBD3870721.1"/>
    </source>
</evidence>
<evidence type="ECO:0000313" key="2">
    <source>
        <dbReference type="Proteomes" id="UP000598633"/>
    </source>
</evidence>
<feature type="non-terminal residue" evidence="1">
    <location>
        <position position="79"/>
    </location>
</feature>
<dbReference type="GO" id="GO:0006779">
    <property type="term" value="P:porphyrin-containing compound biosynthetic process"/>
    <property type="evidence" value="ECO:0007669"/>
    <property type="project" value="TreeGrafter"/>
</dbReference>
<organism evidence="1 2">
    <name type="scientific">Candidatus Sulfomarinibacter kjeldsenii</name>
    <dbReference type="NCBI Taxonomy" id="2885994"/>
    <lineage>
        <taxon>Bacteria</taxon>
        <taxon>Pseudomonadati</taxon>
        <taxon>Acidobacteriota</taxon>
        <taxon>Thermoanaerobaculia</taxon>
        <taxon>Thermoanaerobaculales</taxon>
        <taxon>Candidatus Sulfomarinibacteraceae</taxon>
        <taxon>Candidatus Sulfomarinibacter</taxon>
    </lineage>
</organism>
<comment type="caution">
    <text evidence="1">The sequence shown here is derived from an EMBL/GenBank/DDBJ whole genome shotgun (WGS) entry which is preliminary data.</text>
</comment>
<dbReference type="SUPFAM" id="SSF102114">
    <property type="entry name" value="Radical SAM enzymes"/>
    <property type="match status" value="1"/>
</dbReference>